<feature type="compositionally biased region" description="Polar residues" evidence="1">
    <location>
        <begin position="37"/>
        <end position="46"/>
    </location>
</feature>
<evidence type="ECO:0000313" key="4">
    <source>
        <dbReference type="Proteomes" id="UP001175261"/>
    </source>
</evidence>
<evidence type="ECO:0000256" key="1">
    <source>
        <dbReference type="SAM" id="MobiDB-lite"/>
    </source>
</evidence>
<dbReference type="PANTHER" id="PTHR39466">
    <property type="entry name" value="RGS DOMAIN-CONTAINING PROTEIN"/>
    <property type="match status" value="1"/>
</dbReference>
<sequence length="457" mass="50786">MGWLLPLTYTRPKYVDSEHNRNSEDSTMRDSDKSNESVKSGNSGASSGIPESLTFDKIINGGTCPPMTVRDFMNYLIYIEHSAENLQFFLWFRDYEKRFRAADTSDLALAPEWTQAMEDDAVAKMRKANAEKMRPDPKAAEIFKGTDFEKQGRELQPVDIYSPNPFNTPPRTPLNAADGDSMYTPSNTVSSTVPSSHQTQASNAFAAAGVRQPFTIQPFREEVDRIVATYIMDGAPRQLNLSASEQKVAVQALSHTTHPTAFRGLIRNIESVLRHQAHPNFVRWSICNGNPARVLFARILGVGTIFLGLLAAILLTLSGASRGYRALPAIAFVLGISTLVAAYKGMCVVLHGMHHHHVRPWELFTQEDNEEGSESGFAGKESLESIGSSNSYEDEPWVVKYEKRNVVRKIFDREVWIQEPALRQIQDTIFVQAMLAAVLGAGVLTAIFVTVPGGHFF</sequence>
<keyword evidence="2" id="KW-0812">Transmembrane</keyword>
<evidence type="ECO:0000256" key="2">
    <source>
        <dbReference type="SAM" id="Phobius"/>
    </source>
</evidence>
<proteinExistence type="predicted"/>
<evidence type="ECO:0000313" key="3">
    <source>
        <dbReference type="EMBL" id="KAK0390931.1"/>
    </source>
</evidence>
<feature type="compositionally biased region" description="Low complexity" evidence="1">
    <location>
        <begin position="184"/>
        <end position="195"/>
    </location>
</feature>
<dbReference type="PANTHER" id="PTHR39466:SF1">
    <property type="entry name" value="RGS DOMAIN-CONTAINING PROTEIN"/>
    <property type="match status" value="1"/>
</dbReference>
<dbReference type="SUPFAM" id="SSF48097">
    <property type="entry name" value="Regulator of G-protein signaling, RGS"/>
    <property type="match status" value="1"/>
</dbReference>
<name>A0AA39LAT3_SARSR</name>
<reference evidence="3" key="1">
    <citation type="submission" date="2022-10" db="EMBL/GenBank/DDBJ databases">
        <title>Determination and structural analysis of whole genome sequence of Sarocladium strictum F4-1.</title>
        <authorList>
            <person name="Hu L."/>
            <person name="Jiang Y."/>
        </authorList>
    </citation>
    <scope>NUCLEOTIDE SEQUENCE</scope>
    <source>
        <strain evidence="3">F4-1</strain>
    </source>
</reference>
<evidence type="ECO:0008006" key="5">
    <source>
        <dbReference type="Google" id="ProtNLM"/>
    </source>
</evidence>
<dbReference type="InterPro" id="IPR044926">
    <property type="entry name" value="RGS_subdomain_2"/>
</dbReference>
<dbReference type="InterPro" id="IPR036305">
    <property type="entry name" value="RGS_sf"/>
</dbReference>
<feature type="transmembrane region" description="Helical" evidence="2">
    <location>
        <begin position="429"/>
        <end position="451"/>
    </location>
</feature>
<keyword evidence="2" id="KW-0472">Membrane</keyword>
<feature type="region of interest" description="Disordered" evidence="1">
    <location>
        <begin position="15"/>
        <end position="48"/>
    </location>
</feature>
<feature type="transmembrane region" description="Helical" evidence="2">
    <location>
        <begin position="295"/>
        <end position="317"/>
    </location>
</feature>
<dbReference type="Proteomes" id="UP001175261">
    <property type="component" value="Unassembled WGS sequence"/>
</dbReference>
<gene>
    <name evidence="3" type="ORF">NLU13_0434</name>
</gene>
<feature type="transmembrane region" description="Helical" evidence="2">
    <location>
        <begin position="329"/>
        <end position="353"/>
    </location>
</feature>
<dbReference type="AlphaFoldDB" id="A0AA39LAT3"/>
<protein>
    <recommendedName>
        <fullName evidence="5">Regulator of G protein signaling superfamily</fullName>
    </recommendedName>
</protein>
<feature type="region of interest" description="Disordered" evidence="1">
    <location>
        <begin position="154"/>
        <end position="195"/>
    </location>
</feature>
<organism evidence="3 4">
    <name type="scientific">Sarocladium strictum</name>
    <name type="common">Black bundle disease fungus</name>
    <name type="synonym">Acremonium strictum</name>
    <dbReference type="NCBI Taxonomy" id="5046"/>
    <lineage>
        <taxon>Eukaryota</taxon>
        <taxon>Fungi</taxon>
        <taxon>Dikarya</taxon>
        <taxon>Ascomycota</taxon>
        <taxon>Pezizomycotina</taxon>
        <taxon>Sordariomycetes</taxon>
        <taxon>Hypocreomycetidae</taxon>
        <taxon>Hypocreales</taxon>
        <taxon>Sarocladiaceae</taxon>
        <taxon>Sarocladium</taxon>
    </lineage>
</organism>
<feature type="compositionally biased region" description="Basic and acidic residues" evidence="1">
    <location>
        <begin position="15"/>
        <end position="36"/>
    </location>
</feature>
<accession>A0AA39LAT3</accession>
<keyword evidence="2" id="KW-1133">Transmembrane helix</keyword>
<keyword evidence="4" id="KW-1185">Reference proteome</keyword>
<dbReference type="Gene3D" id="1.10.167.10">
    <property type="entry name" value="Regulator of G-protein Signalling 4, domain 2"/>
    <property type="match status" value="1"/>
</dbReference>
<dbReference type="EMBL" id="JAPDFR010000001">
    <property type="protein sequence ID" value="KAK0390931.1"/>
    <property type="molecule type" value="Genomic_DNA"/>
</dbReference>
<comment type="caution">
    <text evidence="3">The sequence shown here is derived from an EMBL/GenBank/DDBJ whole genome shotgun (WGS) entry which is preliminary data.</text>
</comment>